<dbReference type="Pfam" id="PF01381">
    <property type="entry name" value="HTH_3"/>
    <property type="match status" value="1"/>
</dbReference>
<dbReference type="SUPFAM" id="SSF51182">
    <property type="entry name" value="RmlC-like cupins"/>
    <property type="match status" value="1"/>
</dbReference>
<dbReference type="Gene3D" id="2.60.120.10">
    <property type="entry name" value="Jelly Rolls"/>
    <property type="match status" value="1"/>
</dbReference>
<reference evidence="5 6" key="1">
    <citation type="submission" date="2020-05" db="EMBL/GenBank/DDBJ databases">
        <authorList>
            <person name="Niu N."/>
        </authorList>
    </citation>
    <scope>NUCLEOTIDE SEQUENCE [LARGE SCALE GENOMIC DNA]</scope>
    <source>
        <strain evidence="5 6">LMG10982</strain>
    </source>
</reference>
<dbReference type="PROSITE" id="PS50943">
    <property type="entry name" value="HTH_CROC1"/>
    <property type="match status" value="1"/>
</dbReference>
<dbReference type="InterPro" id="IPR013096">
    <property type="entry name" value="Cupin_2"/>
</dbReference>
<name>A0A7Y4LAK6_9BURK</name>
<proteinExistence type="predicted"/>
<dbReference type="RefSeq" id="WP_171588966.1">
    <property type="nucleotide sequence ID" value="NZ_JABGBO010000007.1"/>
</dbReference>
<evidence type="ECO:0000256" key="2">
    <source>
        <dbReference type="ARBA" id="ARBA00023125"/>
    </source>
</evidence>
<dbReference type="InterPro" id="IPR001387">
    <property type="entry name" value="Cro/C1-type_HTH"/>
</dbReference>
<feature type="domain" description="HTH cro/C1-type" evidence="4">
    <location>
        <begin position="14"/>
        <end position="68"/>
    </location>
</feature>
<dbReference type="InterPro" id="IPR011051">
    <property type="entry name" value="RmlC_Cupin_sf"/>
</dbReference>
<dbReference type="GO" id="GO:0005829">
    <property type="term" value="C:cytosol"/>
    <property type="evidence" value="ECO:0007669"/>
    <property type="project" value="TreeGrafter"/>
</dbReference>
<keyword evidence="6" id="KW-1185">Reference proteome</keyword>
<dbReference type="InterPro" id="IPR010982">
    <property type="entry name" value="Lambda_DNA-bd_dom_sf"/>
</dbReference>
<dbReference type="InterPro" id="IPR014710">
    <property type="entry name" value="RmlC-like_jellyroll"/>
</dbReference>
<dbReference type="CDD" id="cd02209">
    <property type="entry name" value="cupin_XRE_C"/>
    <property type="match status" value="1"/>
</dbReference>
<protein>
    <submittedName>
        <fullName evidence="5">Helix-turn-helix transcriptional regulator</fullName>
    </submittedName>
</protein>
<evidence type="ECO:0000313" key="6">
    <source>
        <dbReference type="Proteomes" id="UP000541421"/>
    </source>
</evidence>
<dbReference type="Pfam" id="PF07883">
    <property type="entry name" value="Cupin_2"/>
    <property type="match status" value="1"/>
</dbReference>
<evidence type="ECO:0000313" key="5">
    <source>
        <dbReference type="EMBL" id="NOL49983.1"/>
    </source>
</evidence>
<keyword evidence="3" id="KW-0804">Transcription</keyword>
<keyword evidence="2" id="KW-0238">DNA-binding</keyword>
<dbReference type="SUPFAM" id="SSF47413">
    <property type="entry name" value="lambda repressor-like DNA-binding domains"/>
    <property type="match status" value="1"/>
</dbReference>
<accession>A0A7Y4LAK6</accession>
<dbReference type="SMART" id="SM00530">
    <property type="entry name" value="HTH_XRE"/>
    <property type="match status" value="1"/>
</dbReference>
<dbReference type="Gene3D" id="1.10.260.40">
    <property type="entry name" value="lambda repressor-like DNA-binding domains"/>
    <property type="match status" value="1"/>
</dbReference>
<dbReference type="AlphaFoldDB" id="A0A7Y4LAK6"/>
<organism evidence="5 6">
    <name type="scientific">Pelistega europaea</name>
    <dbReference type="NCBI Taxonomy" id="106147"/>
    <lineage>
        <taxon>Bacteria</taxon>
        <taxon>Pseudomonadati</taxon>
        <taxon>Pseudomonadota</taxon>
        <taxon>Betaproteobacteria</taxon>
        <taxon>Burkholderiales</taxon>
        <taxon>Alcaligenaceae</taxon>
        <taxon>Pelistega</taxon>
    </lineage>
</organism>
<evidence type="ECO:0000256" key="1">
    <source>
        <dbReference type="ARBA" id="ARBA00023015"/>
    </source>
</evidence>
<sequence length="189" mass="20413">MDTSSVNMAVANKIKNYRQQHKLSLDVLAQKAGISKGMLVDIENHKANPSIATLCKLAIALGISVAELVSLQEIPTIRLISQTEMPVLWKGTEGGEATLLAGSKGATMIELWRWILQPGESYVSAAHSRGTVELVYVHKGCLCFSVGNHQLRIKAGQAAIGTTDQPHTYQNTGKTKVEFTLSVVETPSD</sequence>
<dbReference type="PANTHER" id="PTHR46797">
    <property type="entry name" value="HTH-TYPE TRANSCRIPTIONAL REGULATOR"/>
    <property type="match status" value="1"/>
</dbReference>
<comment type="caution">
    <text evidence="5">The sequence shown here is derived from an EMBL/GenBank/DDBJ whole genome shotgun (WGS) entry which is preliminary data.</text>
</comment>
<gene>
    <name evidence="5" type="ORF">HKX40_07520</name>
</gene>
<keyword evidence="1" id="KW-0805">Transcription regulation</keyword>
<dbReference type="EMBL" id="JABGBO010000007">
    <property type="protein sequence ID" value="NOL49983.1"/>
    <property type="molecule type" value="Genomic_DNA"/>
</dbReference>
<dbReference type="PANTHER" id="PTHR46797:SF23">
    <property type="entry name" value="HTH-TYPE TRANSCRIPTIONAL REGULATOR SUTR"/>
    <property type="match status" value="1"/>
</dbReference>
<dbReference type="InterPro" id="IPR050807">
    <property type="entry name" value="TransReg_Diox_bact_type"/>
</dbReference>
<evidence type="ECO:0000259" key="4">
    <source>
        <dbReference type="PROSITE" id="PS50943"/>
    </source>
</evidence>
<dbReference type="GO" id="GO:0003700">
    <property type="term" value="F:DNA-binding transcription factor activity"/>
    <property type="evidence" value="ECO:0007669"/>
    <property type="project" value="TreeGrafter"/>
</dbReference>
<dbReference type="Proteomes" id="UP000541421">
    <property type="component" value="Unassembled WGS sequence"/>
</dbReference>
<evidence type="ECO:0000256" key="3">
    <source>
        <dbReference type="ARBA" id="ARBA00023163"/>
    </source>
</evidence>
<dbReference type="CDD" id="cd00093">
    <property type="entry name" value="HTH_XRE"/>
    <property type="match status" value="1"/>
</dbReference>
<dbReference type="GO" id="GO:0003677">
    <property type="term" value="F:DNA binding"/>
    <property type="evidence" value="ECO:0007669"/>
    <property type="project" value="UniProtKB-KW"/>
</dbReference>